<dbReference type="Proteomes" id="UP000824540">
    <property type="component" value="Unassembled WGS sequence"/>
</dbReference>
<keyword evidence="1" id="KW-0812">Transmembrane</keyword>
<feature type="non-terminal residue" evidence="2">
    <location>
        <position position="1"/>
    </location>
</feature>
<proteinExistence type="predicted"/>
<reference evidence="2" key="1">
    <citation type="thesis" date="2021" institute="BYU ScholarsArchive" country="Provo, UT, USA">
        <title>Applications of and Algorithms for Genome Assembly and Genomic Analyses with an Emphasis on Marine Teleosts.</title>
        <authorList>
            <person name="Pickett B.D."/>
        </authorList>
    </citation>
    <scope>NUCLEOTIDE SEQUENCE</scope>
    <source>
        <strain evidence="2">HI-2016</strain>
    </source>
</reference>
<feature type="transmembrane region" description="Helical" evidence="1">
    <location>
        <begin position="20"/>
        <end position="38"/>
    </location>
</feature>
<accession>A0A8T2N825</accession>
<sequence length="119" mass="13658">PGFPPKCTVSIYARRRLHPVEFILVLVCFIVANFCLLGRNLEYKLVNIHFIERRDFWRFTKCNASFPIMASGDHDCEEGEFKSLEEAQPGEFIKHRIHSVPMKNMKEASEPCGGEQLSG</sequence>
<comment type="caution">
    <text evidence="2">The sequence shown here is derived from an EMBL/GenBank/DDBJ whole genome shotgun (WGS) entry which is preliminary data.</text>
</comment>
<dbReference type="EMBL" id="JAFBMS010000102">
    <property type="protein sequence ID" value="KAG9336513.1"/>
    <property type="molecule type" value="Genomic_DNA"/>
</dbReference>
<evidence type="ECO:0000256" key="1">
    <source>
        <dbReference type="SAM" id="Phobius"/>
    </source>
</evidence>
<evidence type="ECO:0000313" key="2">
    <source>
        <dbReference type="EMBL" id="KAG9336513.1"/>
    </source>
</evidence>
<name>A0A8T2N825_9TELE</name>
<gene>
    <name evidence="2" type="ORF">JZ751_002860</name>
</gene>
<organism evidence="2 3">
    <name type="scientific">Albula glossodonta</name>
    <name type="common">roundjaw bonefish</name>
    <dbReference type="NCBI Taxonomy" id="121402"/>
    <lineage>
        <taxon>Eukaryota</taxon>
        <taxon>Metazoa</taxon>
        <taxon>Chordata</taxon>
        <taxon>Craniata</taxon>
        <taxon>Vertebrata</taxon>
        <taxon>Euteleostomi</taxon>
        <taxon>Actinopterygii</taxon>
        <taxon>Neopterygii</taxon>
        <taxon>Teleostei</taxon>
        <taxon>Albuliformes</taxon>
        <taxon>Albulidae</taxon>
        <taxon>Albula</taxon>
    </lineage>
</organism>
<keyword evidence="1" id="KW-1133">Transmembrane helix</keyword>
<evidence type="ECO:0000313" key="3">
    <source>
        <dbReference type="Proteomes" id="UP000824540"/>
    </source>
</evidence>
<dbReference type="AlphaFoldDB" id="A0A8T2N825"/>
<protein>
    <submittedName>
        <fullName evidence="2">Uncharacterized protein</fullName>
    </submittedName>
</protein>
<keyword evidence="3" id="KW-1185">Reference proteome</keyword>
<keyword evidence="1" id="KW-0472">Membrane</keyword>